<evidence type="ECO:0000256" key="13">
    <source>
        <dbReference type="ARBA" id="ARBA00023136"/>
    </source>
</evidence>
<dbReference type="InterPro" id="IPR001789">
    <property type="entry name" value="Sig_transdc_resp-reg_receiver"/>
</dbReference>
<keyword evidence="9" id="KW-0067">ATP-binding</keyword>
<evidence type="ECO:0000256" key="9">
    <source>
        <dbReference type="ARBA" id="ARBA00022840"/>
    </source>
</evidence>
<keyword evidence="10" id="KW-0902">Two-component regulatory system</keyword>
<evidence type="ECO:0000256" key="14">
    <source>
        <dbReference type="ARBA" id="ARBA00023163"/>
    </source>
</evidence>
<keyword evidence="5 15" id="KW-0597">Phosphoprotein</keyword>
<dbReference type="InterPro" id="IPR005467">
    <property type="entry name" value="His_kinase_dom"/>
</dbReference>
<dbReference type="InterPro" id="IPR013783">
    <property type="entry name" value="Ig-like_fold"/>
</dbReference>
<reference evidence="21 22" key="1">
    <citation type="journal article" date="2012" name="J. Bacteriol.">
        <title>Genome Sequence of the Filamentous Bacterium Fibrisoma limi BUZ 3T.</title>
        <authorList>
            <person name="Filippini M."/>
            <person name="Qi W."/>
            <person name="Jaenicke S."/>
            <person name="Goesmann A."/>
            <person name="Smits T.H."/>
            <person name="Bagheri H.C."/>
        </authorList>
    </citation>
    <scope>NUCLEOTIDE SEQUENCE [LARGE SCALE GENOMIC DNA]</scope>
    <source>
        <strain evidence="22">BUZ 3T</strain>
    </source>
</reference>
<dbReference type="GO" id="GO:0043565">
    <property type="term" value="F:sequence-specific DNA binding"/>
    <property type="evidence" value="ECO:0007669"/>
    <property type="project" value="InterPro"/>
</dbReference>
<keyword evidence="17" id="KW-1133">Transmembrane helix</keyword>
<name>I2GGM4_9BACT</name>
<feature type="compositionally biased region" description="Polar residues" evidence="16">
    <location>
        <begin position="769"/>
        <end position="784"/>
    </location>
</feature>
<proteinExistence type="predicted"/>
<dbReference type="Gene3D" id="3.30.565.10">
    <property type="entry name" value="Histidine kinase-like ATPase, C-terminal domain"/>
    <property type="match status" value="1"/>
</dbReference>
<evidence type="ECO:0000256" key="16">
    <source>
        <dbReference type="SAM" id="MobiDB-lite"/>
    </source>
</evidence>
<dbReference type="PROSITE" id="PS01124">
    <property type="entry name" value="HTH_ARAC_FAMILY_2"/>
    <property type="match status" value="1"/>
</dbReference>
<dbReference type="Pfam" id="PF00512">
    <property type="entry name" value="HisKA"/>
    <property type="match status" value="1"/>
</dbReference>
<dbReference type="InterPro" id="IPR018062">
    <property type="entry name" value="HTH_AraC-typ_CS"/>
</dbReference>
<evidence type="ECO:0000256" key="17">
    <source>
        <dbReference type="SAM" id="Phobius"/>
    </source>
</evidence>
<feature type="domain" description="Response regulatory" evidence="20">
    <location>
        <begin position="808"/>
        <end position="923"/>
    </location>
</feature>
<dbReference type="EMBL" id="CAIT01000006">
    <property type="protein sequence ID" value="CCH53049.1"/>
    <property type="molecule type" value="Genomic_DNA"/>
</dbReference>
<keyword evidence="22" id="KW-1185">Reference proteome</keyword>
<feature type="transmembrane region" description="Helical" evidence="17">
    <location>
        <begin position="469"/>
        <end position="488"/>
    </location>
</feature>
<dbReference type="SUPFAM" id="SSF63829">
    <property type="entry name" value="Calcium-dependent phosphotriesterase"/>
    <property type="match status" value="1"/>
</dbReference>
<dbReference type="GO" id="GO:0000155">
    <property type="term" value="F:phosphorelay sensor kinase activity"/>
    <property type="evidence" value="ECO:0007669"/>
    <property type="project" value="InterPro"/>
</dbReference>
<dbReference type="SMART" id="SM00342">
    <property type="entry name" value="HTH_ARAC"/>
    <property type="match status" value="1"/>
</dbReference>
<evidence type="ECO:0000256" key="12">
    <source>
        <dbReference type="ARBA" id="ARBA00023125"/>
    </source>
</evidence>
<feature type="domain" description="HTH araC/xylS-type" evidence="18">
    <location>
        <begin position="958"/>
        <end position="1057"/>
    </location>
</feature>
<dbReference type="Gene3D" id="1.10.10.60">
    <property type="entry name" value="Homeodomain-like"/>
    <property type="match status" value="1"/>
</dbReference>
<dbReference type="GO" id="GO:0005886">
    <property type="term" value="C:plasma membrane"/>
    <property type="evidence" value="ECO:0007669"/>
    <property type="project" value="UniProtKB-SubCell"/>
</dbReference>
<dbReference type="InterPro" id="IPR015943">
    <property type="entry name" value="WD40/YVTN_repeat-like_dom_sf"/>
</dbReference>
<evidence type="ECO:0000256" key="7">
    <source>
        <dbReference type="ARBA" id="ARBA00022741"/>
    </source>
</evidence>
<dbReference type="RefSeq" id="WP_009281633.1">
    <property type="nucleotide sequence ID" value="NZ_CAIT01000006.1"/>
</dbReference>
<evidence type="ECO:0000259" key="18">
    <source>
        <dbReference type="PROSITE" id="PS01124"/>
    </source>
</evidence>
<dbReference type="Gene3D" id="2.60.40.10">
    <property type="entry name" value="Immunoglobulins"/>
    <property type="match status" value="1"/>
</dbReference>
<dbReference type="OrthoDB" id="914334at2"/>
<dbReference type="eggNOG" id="COG5002">
    <property type="taxonomic scope" value="Bacteria"/>
</dbReference>
<dbReference type="FunFam" id="3.30.565.10:FF:000023">
    <property type="entry name" value="PAS domain-containing sensor histidine kinase"/>
    <property type="match status" value="1"/>
</dbReference>
<dbReference type="InterPro" id="IPR018060">
    <property type="entry name" value="HTH_AraC"/>
</dbReference>
<dbReference type="GO" id="GO:0003700">
    <property type="term" value="F:DNA-binding transcription factor activity"/>
    <property type="evidence" value="ECO:0007669"/>
    <property type="project" value="InterPro"/>
</dbReference>
<dbReference type="Pfam" id="PF00072">
    <property type="entry name" value="Response_reg"/>
    <property type="match status" value="1"/>
</dbReference>
<keyword evidence="6 21" id="KW-0808">Transferase</keyword>
<evidence type="ECO:0000256" key="11">
    <source>
        <dbReference type="ARBA" id="ARBA00023015"/>
    </source>
</evidence>
<dbReference type="PRINTS" id="PR00344">
    <property type="entry name" value="BCTRLSENSOR"/>
</dbReference>
<evidence type="ECO:0000313" key="22">
    <source>
        <dbReference type="Proteomes" id="UP000009309"/>
    </source>
</evidence>
<dbReference type="CDD" id="cd00082">
    <property type="entry name" value="HisKA"/>
    <property type="match status" value="1"/>
</dbReference>
<dbReference type="Proteomes" id="UP000009309">
    <property type="component" value="Unassembled WGS sequence"/>
</dbReference>
<dbReference type="PANTHER" id="PTHR43547">
    <property type="entry name" value="TWO-COMPONENT HISTIDINE KINASE"/>
    <property type="match status" value="1"/>
</dbReference>
<evidence type="ECO:0000259" key="19">
    <source>
        <dbReference type="PROSITE" id="PS50109"/>
    </source>
</evidence>
<evidence type="ECO:0000256" key="10">
    <source>
        <dbReference type="ARBA" id="ARBA00023012"/>
    </source>
</evidence>
<dbReference type="InterPro" id="IPR009057">
    <property type="entry name" value="Homeodomain-like_sf"/>
</dbReference>
<keyword evidence="8 21" id="KW-0418">Kinase</keyword>
<sequence length="1057" mass="119227">MMLLFRFLLLSPLLVGSVLTGPPLKAQQFMLPPAERTLTQPPGINLFSAFMTQDNRGNLWLSSSNGVIRYDGRQLRVFHAPGHPQDDALGRVTTDSRGRVWLRYSFGNDESKLAYFDPQTQQIQFISDTTRLVREFLAKDGIRTLFVDRHDHLWIGRIQTGLLRVDPRTLSVEPFLLDKTEVNSIDQSSDGMLWAGTSTGVYSVNPVSRQVRRYFDKDGPLRIQADNPITALRVRSSGELVLGLYNKVAVVNPSSGEIRQVDLPLPTPTSRLWTNKIVVDSQKNAYFSVGTLVFRMNPQNQLQRLEFAYPAEKVISIWVSQGQRLGNNRLWVNAGQQLYAYDLGRLRAVPPLNILDVSINGTRLVQNEKQREERFRRDTSGQASIYLKEGDFLSLRFLPQVGVVSSNYRYKLDGHDSQWAVYSDTYGHATYQLRAGTYSFALNRARPMGGWDPQVAYIRIQVEPPFWRTAWFLSLTILVLGVTGFWLIRSWNRRRRLRQELARREFEAETLRKMDIMKSNFFANITHEFRTPLTIILNATEQLVDTPLNATQQQQTDAIQRHAHQLLRLITETLDMSRLDAGKLDAHPQLGDPVAFIRQVAAQFDGLAGQRGITLTWEGDPGTDELVYSFDDDKWEKIAYNLLSNALKFTPEGGQVNVSGRIVAPDRFVLRVADTGIGIPAQQLTHIFDRFYQVDSGSTRAYSGTGIGLALVKELTDWLGGRVTVESDEGKGSVFTVELPITNPYAQQLNETDTTSDSDRDNPQRQAAPVSQSAPETAQRQTVPLGTAARNRPLPAKNSDTSIGEKPLLLLVEDNSDLRMQMATYLSKQYRIATAATGREGLEMAIAEIPDLIVSDVMMPEMDGYELTRTLKADDRTSHIPIVLLTARSSPDSRLVGLQAGADNYLGKPFSLAELNLRLGNALRTRQQWQQRFTEQAVSALKATSSTPASDREERFINTLRQHILSNLHEVDRMDVDWLAEQAGMSRTQLHRKLTALTSLTPNRFIHRVRLDRAAELLQSGEFNVAQVAYELGYSSQSYFAKLFQEQFGYSPKALKV</sequence>
<dbReference type="EC" id="2.7.13.3" evidence="3"/>
<dbReference type="SUPFAM" id="SSF47384">
    <property type="entry name" value="Homodimeric domain of signal transducing histidine kinase"/>
    <property type="match status" value="1"/>
</dbReference>
<dbReference type="STRING" id="1185876.BN8_02112"/>
<dbReference type="SMART" id="SM00448">
    <property type="entry name" value="REC"/>
    <property type="match status" value="1"/>
</dbReference>
<keyword evidence="14" id="KW-0804">Transcription</keyword>
<evidence type="ECO:0000256" key="8">
    <source>
        <dbReference type="ARBA" id="ARBA00022777"/>
    </source>
</evidence>
<keyword evidence="12" id="KW-0238">DNA-binding</keyword>
<keyword evidence="7" id="KW-0547">Nucleotide-binding</keyword>
<evidence type="ECO:0000259" key="20">
    <source>
        <dbReference type="PROSITE" id="PS50110"/>
    </source>
</evidence>
<evidence type="ECO:0000313" key="21">
    <source>
        <dbReference type="EMBL" id="CCH53049.1"/>
    </source>
</evidence>
<feature type="modified residue" description="4-aspartylphosphate" evidence="15">
    <location>
        <position position="856"/>
    </location>
</feature>
<dbReference type="PANTHER" id="PTHR43547:SF2">
    <property type="entry name" value="HYBRID SIGNAL TRANSDUCTION HISTIDINE KINASE C"/>
    <property type="match status" value="1"/>
</dbReference>
<protein>
    <recommendedName>
        <fullName evidence="3">histidine kinase</fullName>
        <ecNumber evidence="3">2.7.13.3</ecNumber>
    </recommendedName>
</protein>
<dbReference type="Pfam" id="PF02518">
    <property type="entry name" value="HATPase_c"/>
    <property type="match status" value="1"/>
</dbReference>
<dbReference type="AlphaFoldDB" id="I2GGM4"/>
<dbReference type="Gene3D" id="1.10.287.130">
    <property type="match status" value="1"/>
</dbReference>
<dbReference type="GO" id="GO:0005524">
    <property type="term" value="F:ATP binding"/>
    <property type="evidence" value="ECO:0007669"/>
    <property type="project" value="UniProtKB-KW"/>
</dbReference>
<dbReference type="InterPro" id="IPR011006">
    <property type="entry name" value="CheY-like_superfamily"/>
</dbReference>
<dbReference type="PROSITE" id="PS50109">
    <property type="entry name" value="HIS_KIN"/>
    <property type="match status" value="1"/>
</dbReference>
<dbReference type="InterPro" id="IPR036890">
    <property type="entry name" value="HATPase_C_sf"/>
</dbReference>
<comment type="subcellular location">
    <subcellularLocation>
        <location evidence="2">Cell membrane</location>
    </subcellularLocation>
</comment>
<dbReference type="InterPro" id="IPR003661">
    <property type="entry name" value="HisK_dim/P_dom"/>
</dbReference>
<dbReference type="SMART" id="SM00387">
    <property type="entry name" value="HATPase_c"/>
    <property type="match status" value="1"/>
</dbReference>
<feature type="domain" description="Histidine kinase" evidence="19">
    <location>
        <begin position="524"/>
        <end position="743"/>
    </location>
</feature>
<evidence type="ECO:0000256" key="4">
    <source>
        <dbReference type="ARBA" id="ARBA00022475"/>
    </source>
</evidence>
<keyword evidence="13 17" id="KW-0472">Membrane</keyword>
<dbReference type="InterPro" id="IPR036097">
    <property type="entry name" value="HisK_dim/P_sf"/>
</dbReference>
<evidence type="ECO:0000256" key="1">
    <source>
        <dbReference type="ARBA" id="ARBA00000085"/>
    </source>
</evidence>
<keyword evidence="17" id="KW-0812">Transmembrane</keyword>
<evidence type="ECO:0000256" key="3">
    <source>
        <dbReference type="ARBA" id="ARBA00012438"/>
    </source>
</evidence>
<accession>I2GGM4</accession>
<feature type="region of interest" description="Disordered" evidence="16">
    <location>
        <begin position="745"/>
        <end position="802"/>
    </location>
</feature>
<dbReference type="Pfam" id="PF12833">
    <property type="entry name" value="HTH_18"/>
    <property type="match status" value="1"/>
</dbReference>
<keyword evidence="4" id="KW-1003">Cell membrane</keyword>
<dbReference type="Gene3D" id="3.40.50.2300">
    <property type="match status" value="1"/>
</dbReference>
<dbReference type="SUPFAM" id="SSF46689">
    <property type="entry name" value="Homeodomain-like"/>
    <property type="match status" value="1"/>
</dbReference>
<evidence type="ECO:0000256" key="5">
    <source>
        <dbReference type="ARBA" id="ARBA00022553"/>
    </source>
</evidence>
<comment type="caution">
    <text evidence="21">The sequence shown here is derived from an EMBL/GenBank/DDBJ whole genome shotgun (WGS) entry which is preliminary data.</text>
</comment>
<evidence type="ECO:0000256" key="2">
    <source>
        <dbReference type="ARBA" id="ARBA00004236"/>
    </source>
</evidence>
<dbReference type="Gene3D" id="2.130.10.10">
    <property type="entry name" value="YVTN repeat-like/Quinoprotein amine dehydrogenase"/>
    <property type="match status" value="1"/>
</dbReference>
<dbReference type="CDD" id="cd16922">
    <property type="entry name" value="HATPase_EvgS-ArcB-TorS-like"/>
    <property type="match status" value="1"/>
</dbReference>
<dbReference type="PROSITE" id="PS50110">
    <property type="entry name" value="RESPONSE_REGULATORY"/>
    <property type="match status" value="1"/>
</dbReference>
<dbReference type="PROSITE" id="PS00041">
    <property type="entry name" value="HTH_ARAC_FAMILY_1"/>
    <property type="match status" value="1"/>
</dbReference>
<dbReference type="eggNOG" id="COG3706">
    <property type="taxonomic scope" value="Bacteria"/>
</dbReference>
<evidence type="ECO:0000256" key="15">
    <source>
        <dbReference type="PROSITE-ProRule" id="PRU00169"/>
    </source>
</evidence>
<comment type="catalytic activity">
    <reaction evidence="1">
        <text>ATP + protein L-histidine = ADP + protein N-phospho-L-histidine.</text>
        <dbReference type="EC" id="2.7.13.3"/>
    </reaction>
</comment>
<dbReference type="InterPro" id="IPR003594">
    <property type="entry name" value="HATPase_dom"/>
</dbReference>
<evidence type="ECO:0000256" key="6">
    <source>
        <dbReference type="ARBA" id="ARBA00022679"/>
    </source>
</evidence>
<organism evidence="21 22">
    <name type="scientific">Fibrisoma limi BUZ 3</name>
    <dbReference type="NCBI Taxonomy" id="1185876"/>
    <lineage>
        <taxon>Bacteria</taxon>
        <taxon>Pseudomonadati</taxon>
        <taxon>Bacteroidota</taxon>
        <taxon>Cytophagia</taxon>
        <taxon>Cytophagales</taxon>
        <taxon>Spirosomataceae</taxon>
        <taxon>Fibrisoma</taxon>
    </lineage>
</organism>
<keyword evidence="11" id="KW-0805">Transcription regulation</keyword>
<dbReference type="SUPFAM" id="SSF55874">
    <property type="entry name" value="ATPase domain of HSP90 chaperone/DNA topoisomerase II/histidine kinase"/>
    <property type="match status" value="1"/>
</dbReference>
<feature type="compositionally biased region" description="Polar residues" evidence="16">
    <location>
        <begin position="745"/>
        <end position="755"/>
    </location>
</feature>
<dbReference type="InterPro" id="IPR004358">
    <property type="entry name" value="Sig_transdc_His_kin-like_C"/>
</dbReference>
<dbReference type="SMART" id="SM00388">
    <property type="entry name" value="HisKA"/>
    <property type="match status" value="1"/>
</dbReference>
<dbReference type="SUPFAM" id="SSF52172">
    <property type="entry name" value="CheY-like"/>
    <property type="match status" value="1"/>
</dbReference>
<gene>
    <name evidence="21" type="ORF">BN8_02112</name>
</gene>